<comment type="subcellular location">
    <subcellularLocation>
        <location evidence="1 15">Cytoplasm</location>
        <location evidence="1 15">Cytoskeleton</location>
    </subcellularLocation>
    <subcellularLocation>
        <location evidence="2">Nucleus</location>
        <location evidence="2">Nuclear pore complex</location>
    </subcellularLocation>
</comment>
<evidence type="ECO:0000256" key="7">
    <source>
        <dbReference type="ARBA" id="ARBA00022816"/>
    </source>
</evidence>
<keyword evidence="7" id="KW-0509">mRNA transport</keyword>
<evidence type="ECO:0000256" key="1">
    <source>
        <dbReference type="ARBA" id="ARBA00004245"/>
    </source>
</evidence>
<dbReference type="GO" id="GO:0008574">
    <property type="term" value="F:plus-end-directed microtubule motor activity"/>
    <property type="evidence" value="ECO:0007669"/>
    <property type="project" value="EnsemblFungi"/>
</dbReference>
<dbReference type="Proteomes" id="UP000244309">
    <property type="component" value="Unassembled WGS sequence"/>
</dbReference>
<keyword evidence="4 15" id="KW-0813">Transport</keyword>
<dbReference type="STRING" id="45357.A0A2V1AWF9"/>
<dbReference type="GO" id="GO:0040001">
    <property type="term" value="P:establishment of mitotic spindle localization"/>
    <property type="evidence" value="ECO:0007669"/>
    <property type="project" value="EnsemblFungi"/>
</dbReference>
<comment type="caution">
    <text evidence="16">The sequence shown here is derived from an EMBL/GenBank/DDBJ whole genome shotgun (WGS) entry which is preliminary data.</text>
</comment>
<keyword evidence="6 15" id="KW-0493">Microtubule</keyword>
<dbReference type="PANTHER" id="PTHR11886:SF35">
    <property type="entry name" value="DYNEIN LIGHT CHAIN"/>
    <property type="match status" value="1"/>
</dbReference>
<evidence type="ECO:0000256" key="9">
    <source>
        <dbReference type="ARBA" id="ARBA00023010"/>
    </source>
</evidence>
<dbReference type="GO" id="GO:0030473">
    <property type="term" value="P:nuclear migration along microtubule"/>
    <property type="evidence" value="ECO:0007669"/>
    <property type="project" value="EnsemblFungi"/>
</dbReference>
<evidence type="ECO:0000256" key="2">
    <source>
        <dbReference type="ARBA" id="ARBA00004567"/>
    </source>
</evidence>
<sequence length="108" mass="12361">MEKLPSSEVTRTLYFVKLFPQQLTIAILKASDLADEIQTKVLELSIDATRTYKVEKDIATYLKKELDLLYGASWHVIVGKSFGSNVTHEQGYFAYFYIGDLAFLIFKN</sequence>
<dbReference type="CDD" id="cd21452">
    <property type="entry name" value="DLC-like_DYNLL1_DYNLL2"/>
    <property type="match status" value="1"/>
</dbReference>
<dbReference type="GO" id="GO:0051292">
    <property type="term" value="P:nuclear pore complex assembly"/>
    <property type="evidence" value="ECO:0007669"/>
    <property type="project" value="EnsemblFungi"/>
</dbReference>
<dbReference type="GeneID" id="37010123"/>
<evidence type="ECO:0000256" key="13">
    <source>
        <dbReference type="ARBA" id="ARBA00023212"/>
    </source>
</evidence>
<dbReference type="VEuPathDB" id="FungiDB:CXQ85_004793"/>
<dbReference type="GO" id="GO:0015031">
    <property type="term" value="P:protein transport"/>
    <property type="evidence" value="ECO:0007669"/>
    <property type="project" value="UniProtKB-KW"/>
</dbReference>
<dbReference type="SMART" id="SM01375">
    <property type="entry name" value="Dynein_light"/>
    <property type="match status" value="1"/>
</dbReference>
<keyword evidence="5 15" id="KW-0963">Cytoplasm</keyword>
<comment type="subunit">
    <text evidence="15">Cytoplasmic dynein consists of two catalytic heavy chains (HCs) and a number of non-catalytic subunits which present intermediate chains (ICs), light intermediate chains (LICs) and light chains (LCs).</text>
</comment>
<dbReference type="InterPro" id="IPR037177">
    <property type="entry name" value="DLC_sf"/>
</dbReference>
<evidence type="ECO:0000256" key="8">
    <source>
        <dbReference type="ARBA" id="ARBA00022927"/>
    </source>
</evidence>
<dbReference type="EMBL" id="PKFO01000006">
    <property type="protein sequence ID" value="PVH22124.1"/>
    <property type="molecule type" value="Genomic_DNA"/>
</dbReference>
<keyword evidence="17" id="KW-1185">Reference proteome</keyword>
<keyword evidence="12 15" id="KW-0505">Motor protein</keyword>
<dbReference type="SUPFAM" id="SSF54648">
    <property type="entry name" value="DLC"/>
    <property type="match status" value="1"/>
</dbReference>
<accession>A0A2V1AWF9</accession>
<gene>
    <name evidence="16" type="ORF">CXQ85_004793</name>
</gene>
<dbReference type="GO" id="GO:1990429">
    <property type="term" value="C:peroxisomal importomer complex"/>
    <property type="evidence" value="ECO:0007669"/>
    <property type="project" value="EnsemblFungi"/>
</dbReference>
<dbReference type="AlphaFoldDB" id="A0A2V1AWF9"/>
<keyword evidence="11" id="KW-0906">Nuclear pore complex</keyword>
<dbReference type="PROSITE" id="PS01239">
    <property type="entry name" value="DYNEIN_LIGHT_1"/>
    <property type="match status" value="1"/>
</dbReference>
<dbReference type="GO" id="GO:0005868">
    <property type="term" value="C:cytoplasmic dynein complex"/>
    <property type="evidence" value="ECO:0007669"/>
    <property type="project" value="EnsemblFungi"/>
</dbReference>
<dbReference type="Pfam" id="PF01221">
    <property type="entry name" value="Dynein_light"/>
    <property type="match status" value="1"/>
</dbReference>
<keyword evidence="13 15" id="KW-0206">Cytoskeleton</keyword>
<dbReference type="Gene3D" id="3.30.740.10">
    <property type="entry name" value="Protein Inhibitor Of Neuronal Nitric Oxide Synthase"/>
    <property type="match status" value="1"/>
</dbReference>
<dbReference type="InterPro" id="IPR001372">
    <property type="entry name" value="Dynein_light_chain_typ-1/2"/>
</dbReference>
<dbReference type="GO" id="GO:0051028">
    <property type="term" value="P:mRNA transport"/>
    <property type="evidence" value="ECO:0007669"/>
    <property type="project" value="UniProtKB-KW"/>
</dbReference>
<dbReference type="RefSeq" id="XP_025343064.1">
    <property type="nucleotide sequence ID" value="XM_025488402.1"/>
</dbReference>
<dbReference type="FunFam" id="3.30.740.10:FF:000005">
    <property type="entry name" value="Dynein light chain"/>
    <property type="match status" value="1"/>
</dbReference>
<evidence type="ECO:0000256" key="11">
    <source>
        <dbReference type="ARBA" id="ARBA00023132"/>
    </source>
</evidence>
<evidence type="ECO:0000256" key="15">
    <source>
        <dbReference type="RuleBase" id="RU365010"/>
    </source>
</evidence>
<evidence type="ECO:0000256" key="14">
    <source>
        <dbReference type="ARBA" id="ARBA00023242"/>
    </source>
</evidence>
<dbReference type="GO" id="GO:0005881">
    <property type="term" value="C:cytoplasmic microtubule"/>
    <property type="evidence" value="ECO:0007669"/>
    <property type="project" value="EnsemblFungi"/>
</dbReference>
<dbReference type="GO" id="GO:0005643">
    <property type="term" value="C:nuclear pore"/>
    <property type="evidence" value="ECO:0007669"/>
    <property type="project" value="UniProtKB-SubCell"/>
</dbReference>
<evidence type="ECO:0000313" key="17">
    <source>
        <dbReference type="Proteomes" id="UP000244309"/>
    </source>
</evidence>
<name>A0A2V1AWF9_9ASCO</name>
<evidence type="ECO:0000256" key="3">
    <source>
        <dbReference type="ARBA" id="ARBA00010156"/>
    </source>
</evidence>
<evidence type="ECO:0000256" key="5">
    <source>
        <dbReference type="ARBA" id="ARBA00022490"/>
    </source>
</evidence>
<dbReference type="OrthoDB" id="10033309at2759"/>
<evidence type="ECO:0000256" key="4">
    <source>
        <dbReference type="ARBA" id="ARBA00022448"/>
    </source>
</evidence>
<evidence type="ECO:0000256" key="12">
    <source>
        <dbReference type="ARBA" id="ARBA00023175"/>
    </source>
</evidence>
<keyword evidence="10 15" id="KW-0243">Dynein</keyword>
<evidence type="ECO:0000256" key="6">
    <source>
        <dbReference type="ARBA" id="ARBA00022701"/>
    </source>
</evidence>
<protein>
    <recommendedName>
        <fullName evidence="15">Dynein light chain</fullName>
    </recommendedName>
</protein>
<dbReference type="InterPro" id="IPR019763">
    <property type="entry name" value="Dynein_light_1/2_CS"/>
</dbReference>
<keyword evidence="8" id="KW-0653">Protein transport</keyword>
<evidence type="ECO:0000256" key="10">
    <source>
        <dbReference type="ARBA" id="ARBA00023017"/>
    </source>
</evidence>
<evidence type="ECO:0000313" key="16">
    <source>
        <dbReference type="EMBL" id="PVH22124.1"/>
    </source>
</evidence>
<dbReference type="PANTHER" id="PTHR11886">
    <property type="entry name" value="DYNEIN LIGHT CHAIN"/>
    <property type="match status" value="1"/>
</dbReference>
<keyword evidence="14" id="KW-0539">Nucleus</keyword>
<keyword evidence="9" id="KW-0811">Translocation</keyword>
<organism evidence="16 17">
    <name type="scientific">Candidozyma haemuli</name>
    <dbReference type="NCBI Taxonomy" id="45357"/>
    <lineage>
        <taxon>Eukaryota</taxon>
        <taxon>Fungi</taxon>
        <taxon>Dikarya</taxon>
        <taxon>Ascomycota</taxon>
        <taxon>Saccharomycotina</taxon>
        <taxon>Pichiomycetes</taxon>
        <taxon>Metschnikowiaceae</taxon>
        <taxon>Candidozyma</taxon>
    </lineage>
</organism>
<proteinExistence type="inferred from homology"/>
<reference evidence="16 17" key="1">
    <citation type="submission" date="2017-12" db="EMBL/GenBank/DDBJ databases">
        <title>Genome Sequence of a Multidrug-Resistant Candida haemulonii Isolate from a Patient with Chronic Leg Ulcers in Israel.</title>
        <authorList>
            <person name="Chow N.A."/>
            <person name="Gade L."/>
            <person name="Batra D."/>
            <person name="Rowe L.A."/>
            <person name="Ben-Ami R."/>
            <person name="Loparev V.N."/>
            <person name="Litvintseva A.P."/>
        </authorList>
    </citation>
    <scope>NUCLEOTIDE SEQUENCE [LARGE SCALE GENOMIC DNA]</scope>
    <source>
        <strain evidence="16 17">B11899</strain>
    </source>
</reference>
<dbReference type="GO" id="GO:0045505">
    <property type="term" value="F:dynein intermediate chain binding"/>
    <property type="evidence" value="ECO:0007669"/>
    <property type="project" value="TreeGrafter"/>
</dbReference>
<comment type="similarity">
    <text evidence="3 15">Belongs to the dynein light chain family.</text>
</comment>
<comment type="function">
    <text evidence="15">Acts as one of several non-catalytic accessory components of the cytoplasmic dynein complex that are thought to be involved in linking dynein to cargos and to adapter proteins that regulate dynein function. Cytoplasmic dynein acts as a motor for the intracellular retrograde motility of vesicles and organelles along microtubules. May play a role in changing or maintaining the spatial distribution of cytoskeletal structures.</text>
</comment>